<dbReference type="OMA" id="FNICDVA"/>
<evidence type="ECO:0000313" key="3">
    <source>
        <dbReference type="EMBL" id="KQJ91380.1"/>
    </source>
</evidence>
<proteinExistence type="predicted"/>
<feature type="domain" description="KIB1-4 beta-propeller" evidence="2">
    <location>
        <begin position="108"/>
        <end position="366"/>
    </location>
</feature>
<evidence type="ECO:0000313" key="4">
    <source>
        <dbReference type="EnsemblPlants" id="KQJ91380"/>
    </source>
</evidence>
<sequence length="422" mass="46626">MTRRPSPRTSLPAKASQPARRRSRRLQVDWRALPKDLVEFIAGKLPSARDACAFRVVCRAWYFALSFAKTVAPVLLLPFNPYSTEDAATFYRMTADKGDGKFFTRNGLSELRGKVMCGSSRGWLALADEVANVKLLNPFNGATADLPPGDERVAAASWRAVSMVVEADGGRRRWLRRYPDGSDHPVGLNSIPDVFFREIVLSSHPGSGRCVAMAVLAFSSTVAFCRVGVDHSWKLLHTKMICRIGSVIYCPGRNRFLAIGTGGVSICHVSGRTPTARPVPSLTDRLPRQIIPRSYLQLDGELHLVGTVSATGSTYCYKCNVFARTPAWSRVRNSPDMTLFVSNKFTVGTGGASVSGFKKDSIYFPEHINRYYAAPAGRRRHHELEIINITEGTSELQAYREKSPGSSDALCWIQPNPWARNA</sequence>
<dbReference type="Gramene" id="KQJ91380">
    <property type="protein sequence ID" value="KQJ91380"/>
    <property type="gene ID" value="BRADI_4g37290v3"/>
</dbReference>
<dbReference type="OrthoDB" id="692399at2759"/>
<dbReference type="Pfam" id="PF03478">
    <property type="entry name" value="Beta-prop_KIB1-4"/>
    <property type="match status" value="1"/>
</dbReference>
<dbReference type="Proteomes" id="UP000008810">
    <property type="component" value="Chromosome 4"/>
</dbReference>
<gene>
    <name evidence="4" type="primary">LOC104585140</name>
    <name evidence="3" type="ORF">BRADI_4g37290v3</name>
</gene>
<evidence type="ECO:0000259" key="2">
    <source>
        <dbReference type="Pfam" id="PF03478"/>
    </source>
</evidence>
<feature type="region of interest" description="Disordered" evidence="1">
    <location>
        <begin position="1"/>
        <end position="22"/>
    </location>
</feature>
<dbReference type="EMBL" id="CM000883">
    <property type="protein sequence ID" value="KQJ91380.1"/>
    <property type="molecule type" value="Genomic_DNA"/>
</dbReference>
<organism evidence="3">
    <name type="scientific">Brachypodium distachyon</name>
    <name type="common">Purple false brome</name>
    <name type="synonym">Trachynia distachya</name>
    <dbReference type="NCBI Taxonomy" id="15368"/>
    <lineage>
        <taxon>Eukaryota</taxon>
        <taxon>Viridiplantae</taxon>
        <taxon>Streptophyta</taxon>
        <taxon>Embryophyta</taxon>
        <taxon>Tracheophyta</taxon>
        <taxon>Spermatophyta</taxon>
        <taxon>Magnoliopsida</taxon>
        <taxon>Liliopsida</taxon>
        <taxon>Poales</taxon>
        <taxon>Poaceae</taxon>
        <taxon>BOP clade</taxon>
        <taxon>Pooideae</taxon>
        <taxon>Stipodae</taxon>
        <taxon>Brachypodieae</taxon>
        <taxon>Brachypodium</taxon>
    </lineage>
</organism>
<dbReference type="InterPro" id="IPR050942">
    <property type="entry name" value="F-box_BR-signaling"/>
</dbReference>
<keyword evidence="5" id="KW-1185">Reference proteome</keyword>
<reference evidence="3 4" key="1">
    <citation type="journal article" date="2010" name="Nature">
        <title>Genome sequencing and analysis of the model grass Brachypodium distachyon.</title>
        <authorList>
            <consortium name="International Brachypodium Initiative"/>
        </authorList>
    </citation>
    <scope>NUCLEOTIDE SEQUENCE [LARGE SCALE GENOMIC DNA]</scope>
    <source>
        <strain evidence="3 4">Bd21</strain>
    </source>
</reference>
<dbReference type="InterPro" id="IPR005174">
    <property type="entry name" value="KIB1-4_b-propeller"/>
</dbReference>
<dbReference type="eggNOG" id="ENOG502QS0H">
    <property type="taxonomic scope" value="Eukaryota"/>
</dbReference>
<dbReference type="AlphaFoldDB" id="I1ISL2"/>
<dbReference type="HOGENOM" id="CLU_019286_11_0_1"/>
<accession>I1ISL2</accession>
<dbReference type="InterPro" id="IPR036047">
    <property type="entry name" value="F-box-like_dom_sf"/>
</dbReference>
<reference evidence="4" key="3">
    <citation type="submission" date="2018-08" db="UniProtKB">
        <authorList>
            <consortium name="EnsemblPlants"/>
        </authorList>
    </citation>
    <scope>IDENTIFICATION</scope>
    <source>
        <strain evidence="4">cv. Bd21</strain>
    </source>
</reference>
<evidence type="ECO:0000256" key="1">
    <source>
        <dbReference type="SAM" id="MobiDB-lite"/>
    </source>
</evidence>
<name>I1ISL2_BRADI</name>
<protein>
    <recommendedName>
        <fullName evidence="2">KIB1-4 beta-propeller domain-containing protein</fullName>
    </recommendedName>
</protein>
<reference evidence="3" key="2">
    <citation type="submission" date="2017-06" db="EMBL/GenBank/DDBJ databases">
        <title>WGS assembly of Brachypodium distachyon.</title>
        <authorList>
            <consortium name="The International Brachypodium Initiative"/>
            <person name="Lucas S."/>
            <person name="Harmon-Smith M."/>
            <person name="Lail K."/>
            <person name="Tice H."/>
            <person name="Grimwood J."/>
            <person name="Bruce D."/>
            <person name="Barry K."/>
            <person name="Shu S."/>
            <person name="Lindquist E."/>
            <person name="Wang M."/>
            <person name="Pitluck S."/>
            <person name="Vogel J.P."/>
            <person name="Garvin D.F."/>
            <person name="Mockler T.C."/>
            <person name="Schmutz J."/>
            <person name="Rokhsar D."/>
            <person name="Bevan M.W."/>
        </authorList>
    </citation>
    <scope>NUCLEOTIDE SEQUENCE</scope>
    <source>
        <strain evidence="3">Bd21</strain>
    </source>
</reference>
<dbReference type="PANTHER" id="PTHR44259">
    <property type="entry name" value="OS07G0183000 PROTEIN-RELATED"/>
    <property type="match status" value="1"/>
</dbReference>
<dbReference type="EnsemblPlants" id="KQJ91380">
    <property type="protein sequence ID" value="KQJ91380"/>
    <property type="gene ID" value="BRADI_4g37290v3"/>
</dbReference>
<dbReference type="PANTHER" id="PTHR44259:SF111">
    <property type="entry name" value="OS04G0167600 PROTEIN"/>
    <property type="match status" value="1"/>
</dbReference>
<dbReference type="SUPFAM" id="SSF81383">
    <property type="entry name" value="F-box domain"/>
    <property type="match status" value="1"/>
</dbReference>
<evidence type="ECO:0000313" key="5">
    <source>
        <dbReference type="Proteomes" id="UP000008810"/>
    </source>
</evidence>